<dbReference type="EMBL" id="VOPL01000008">
    <property type="protein sequence ID" value="TXB66477.1"/>
    <property type="molecule type" value="Genomic_DNA"/>
</dbReference>
<accession>A0A5C6RWJ1</accession>
<dbReference type="Pfam" id="PF05988">
    <property type="entry name" value="DUF899"/>
    <property type="match status" value="1"/>
</dbReference>
<dbReference type="Proteomes" id="UP000321562">
    <property type="component" value="Unassembled WGS sequence"/>
</dbReference>
<gene>
    <name evidence="1" type="ORF">FQV27_16190</name>
</gene>
<dbReference type="SUPFAM" id="SSF52833">
    <property type="entry name" value="Thioredoxin-like"/>
    <property type="match status" value="1"/>
</dbReference>
<name>A0A5C6RWJ1_9RHOB</name>
<sequence>MTPETPKLSDHPVVSQEHWLAARIDLLKKERELTEELDKLHAARRALPWRRVEKDYVFEGPDGPARLSDLFNGRSQLAIYHFMLAPGSDHICPGCAYLSDHVDAARQHFEQADLSFAAISRAPIAQIEAVKARMGWRFAWLSSGDSDFNYDFNVSFSPEQRANGGAPYNYGKERVEKASDMFGLSIFVQRPGNDAIYHSYSTYRRGAELLMGAANWLDLTPKGRNEDGAAHSWVRLHDTY</sequence>
<proteinExistence type="predicted"/>
<reference evidence="1 2" key="1">
    <citation type="submission" date="2019-08" db="EMBL/GenBank/DDBJ databases">
        <authorList>
            <person name="Ye J."/>
        </authorList>
    </citation>
    <scope>NUCLEOTIDE SEQUENCE [LARGE SCALE GENOMIC DNA]</scope>
    <source>
        <strain evidence="1 2">TK008</strain>
    </source>
</reference>
<keyword evidence="2" id="KW-1185">Reference proteome</keyword>
<evidence type="ECO:0000313" key="1">
    <source>
        <dbReference type="EMBL" id="TXB66477.1"/>
    </source>
</evidence>
<dbReference type="AlphaFoldDB" id="A0A5C6RWJ1"/>
<comment type="caution">
    <text evidence="1">The sequence shown here is derived from an EMBL/GenBank/DDBJ whole genome shotgun (WGS) entry which is preliminary data.</text>
</comment>
<protein>
    <submittedName>
        <fullName evidence="1">DUF899 domain-containing protein</fullName>
    </submittedName>
</protein>
<dbReference type="InterPro" id="IPR036249">
    <property type="entry name" value="Thioredoxin-like_sf"/>
</dbReference>
<organism evidence="1 2">
    <name type="scientific">Paracoccus aurantiacus</name>
    <dbReference type="NCBI Taxonomy" id="2599412"/>
    <lineage>
        <taxon>Bacteria</taxon>
        <taxon>Pseudomonadati</taxon>
        <taxon>Pseudomonadota</taxon>
        <taxon>Alphaproteobacteria</taxon>
        <taxon>Rhodobacterales</taxon>
        <taxon>Paracoccaceae</taxon>
        <taxon>Paracoccus</taxon>
    </lineage>
</organism>
<dbReference type="InterPro" id="IPR010296">
    <property type="entry name" value="DUF899_thioredox"/>
</dbReference>
<evidence type="ECO:0000313" key="2">
    <source>
        <dbReference type="Proteomes" id="UP000321562"/>
    </source>
</evidence>
<dbReference type="OrthoDB" id="7331188at2"/>